<dbReference type="SUPFAM" id="SSF51905">
    <property type="entry name" value="FAD/NAD(P)-binding domain"/>
    <property type="match status" value="1"/>
</dbReference>
<keyword evidence="9" id="KW-1000">Mitochondrion outer membrane</keyword>
<dbReference type="PANTHER" id="PTHR46028">
    <property type="entry name" value="KYNURENINE 3-MONOOXYGENASE"/>
    <property type="match status" value="1"/>
</dbReference>
<evidence type="ECO:0000313" key="12">
    <source>
        <dbReference type="EMBL" id="OAJ44574.1"/>
    </source>
</evidence>
<evidence type="ECO:0000256" key="3">
    <source>
        <dbReference type="ARBA" id="ARBA00022642"/>
    </source>
</evidence>
<evidence type="ECO:0000313" key="13">
    <source>
        <dbReference type="Proteomes" id="UP000077115"/>
    </source>
</evidence>
<keyword evidence="6 9" id="KW-0560">Oxidoreductase</keyword>
<keyword evidence="3 9" id="KW-0662">Pyridine nucleotide biosynthesis</keyword>
<keyword evidence="7 9" id="KW-0503">Monooxygenase</keyword>
<dbReference type="OrthoDB" id="10053569at2759"/>
<name>A0A177WY41_BATDL</name>
<keyword evidence="2 9" id="KW-0285">Flavoprotein</keyword>
<dbReference type="GO" id="GO:0070189">
    <property type="term" value="P:kynurenine metabolic process"/>
    <property type="evidence" value="ECO:0007669"/>
    <property type="project" value="TreeGrafter"/>
</dbReference>
<dbReference type="GO" id="GO:0005741">
    <property type="term" value="C:mitochondrial outer membrane"/>
    <property type="evidence" value="ECO:0007669"/>
    <property type="project" value="UniProtKB-SubCell"/>
</dbReference>
<dbReference type="GO" id="GO:0019805">
    <property type="term" value="P:quinolinate biosynthetic process"/>
    <property type="evidence" value="ECO:0007669"/>
    <property type="project" value="UniProtKB-UniRule"/>
</dbReference>
<accession>A0A177WY41</accession>
<dbReference type="UniPathway" id="UPA00253">
    <property type="reaction ID" value="UER00328"/>
</dbReference>
<dbReference type="Pfam" id="PF01494">
    <property type="entry name" value="FAD_binding_3"/>
    <property type="match status" value="1"/>
</dbReference>
<dbReference type="InterPro" id="IPR002938">
    <property type="entry name" value="FAD-bd"/>
</dbReference>
<keyword evidence="9" id="KW-0496">Mitochondrion</keyword>
<dbReference type="InterPro" id="IPR036188">
    <property type="entry name" value="FAD/NAD-bd_sf"/>
</dbReference>
<reference evidence="12 13" key="2">
    <citation type="submission" date="2016-05" db="EMBL/GenBank/DDBJ databases">
        <title>Lineage-specific infection strategies underlie the spectrum of fungal disease in amphibians.</title>
        <authorList>
            <person name="Cuomo C.A."/>
            <person name="Farrer R.A."/>
            <person name="James T."/>
            <person name="Longcore J."/>
            <person name="Birren B."/>
        </authorList>
    </citation>
    <scope>NUCLEOTIDE SEQUENCE [LARGE SCALE GENOMIC DNA]</scope>
    <source>
        <strain evidence="12 13">JEL423</strain>
    </source>
</reference>
<dbReference type="STRING" id="403673.A0A177WY41"/>
<organism evidence="12 13">
    <name type="scientific">Batrachochytrium dendrobatidis (strain JEL423)</name>
    <dbReference type="NCBI Taxonomy" id="403673"/>
    <lineage>
        <taxon>Eukaryota</taxon>
        <taxon>Fungi</taxon>
        <taxon>Fungi incertae sedis</taxon>
        <taxon>Chytridiomycota</taxon>
        <taxon>Chytridiomycota incertae sedis</taxon>
        <taxon>Chytridiomycetes</taxon>
        <taxon>Rhizophydiales</taxon>
        <taxon>Rhizophydiales incertae sedis</taxon>
        <taxon>Batrachochytrium</taxon>
    </lineage>
</organism>
<dbReference type="GO" id="GO:0004502">
    <property type="term" value="F:kynurenine 3-monooxygenase activity"/>
    <property type="evidence" value="ECO:0007669"/>
    <property type="project" value="UniProtKB-UniRule"/>
</dbReference>
<evidence type="ECO:0000256" key="1">
    <source>
        <dbReference type="ARBA" id="ARBA00001974"/>
    </source>
</evidence>
<keyword evidence="10" id="KW-1133">Transmembrane helix</keyword>
<keyword evidence="5 9" id="KW-0521">NADP</keyword>
<dbReference type="eggNOG" id="KOG2614">
    <property type="taxonomic scope" value="Eukaryota"/>
</dbReference>
<comment type="function">
    <text evidence="9">Catalyzes the hydroxylation of L-kynurenine (L-Kyn) to form 3-hydroxy-L-kynurenine (L-3OHKyn). Required for synthesis of quinolinic acid.</text>
</comment>
<evidence type="ECO:0000259" key="11">
    <source>
        <dbReference type="Pfam" id="PF01494"/>
    </source>
</evidence>
<dbReference type="VEuPathDB" id="FungiDB:BDEG_27788"/>
<evidence type="ECO:0000256" key="2">
    <source>
        <dbReference type="ARBA" id="ARBA00022630"/>
    </source>
</evidence>
<proteinExistence type="inferred from homology"/>
<evidence type="ECO:0000256" key="6">
    <source>
        <dbReference type="ARBA" id="ARBA00023002"/>
    </source>
</evidence>
<evidence type="ECO:0000256" key="9">
    <source>
        <dbReference type="HAMAP-Rule" id="MF_03018"/>
    </source>
</evidence>
<comment type="subcellular location">
    <subcellularLocation>
        <location evidence="9">Mitochondrion outer membrane</location>
    </subcellularLocation>
</comment>
<dbReference type="HAMAP" id="MF_01971">
    <property type="entry name" value="Kynurenine_monooxygenase"/>
    <property type="match status" value="1"/>
</dbReference>
<dbReference type="GO" id="GO:0071949">
    <property type="term" value="F:FAD binding"/>
    <property type="evidence" value="ECO:0007669"/>
    <property type="project" value="InterPro"/>
</dbReference>
<dbReference type="GO" id="GO:0034354">
    <property type="term" value="P:'de novo' NAD+ biosynthetic process from L-tryptophan"/>
    <property type="evidence" value="ECO:0007669"/>
    <property type="project" value="UniProtKB-UniRule"/>
</dbReference>
<dbReference type="InterPro" id="IPR027545">
    <property type="entry name" value="Kynurenine_monooxygenase"/>
</dbReference>
<reference evidence="12 13" key="1">
    <citation type="submission" date="2006-10" db="EMBL/GenBank/DDBJ databases">
        <title>The Genome Sequence of Batrachochytrium dendrobatidis JEL423.</title>
        <authorList>
            <consortium name="The Broad Institute Genome Sequencing Platform"/>
            <person name="Birren B."/>
            <person name="Lander E."/>
            <person name="Galagan J."/>
            <person name="Cuomo C."/>
            <person name="Devon K."/>
            <person name="Jaffe D."/>
            <person name="Butler J."/>
            <person name="Alvarez P."/>
            <person name="Gnerre S."/>
            <person name="Grabherr M."/>
            <person name="Kleber M."/>
            <person name="Mauceli E."/>
            <person name="Brockman W."/>
            <person name="Young S."/>
            <person name="LaButti K."/>
            <person name="Sykes S."/>
            <person name="DeCaprio D."/>
            <person name="Crawford M."/>
            <person name="Koehrsen M."/>
            <person name="Engels R."/>
            <person name="Montgomery P."/>
            <person name="Pearson M."/>
            <person name="Howarth C."/>
            <person name="Larson L."/>
            <person name="White J."/>
            <person name="O'Leary S."/>
            <person name="Kodira C."/>
            <person name="Zeng Q."/>
            <person name="Yandava C."/>
            <person name="Alvarado L."/>
            <person name="Longcore J."/>
            <person name="James T."/>
        </authorList>
    </citation>
    <scope>NUCLEOTIDE SEQUENCE [LARGE SCALE GENOMIC DNA]</scope>
    <source>
        <strain evidence="12 13">JEL423</strain>
    </source>
</reference>
<gene>
    <name evidence="9" type="primary">BNA4</name>
    <name evidence="12" type="ORF">BDEG_27788</name>
</gene>
<comment type="similarity">
    <text evidence="9">Belongs to the aromatic-ring hydroxylase family. KMO subfamily.</text>
</comment>
<protein>
    <recommendedName>
        <fullName evidence="9">Kynurenine 3-monooxygenase</fullName>
        <ecNumber evidence="9">1.14.13.9</ecNumber>
    </recommendedName>
    <alternativeName>
        <fullName evidence="9">Biosynthesis of nicotinic acid protein 4</fullName>
    </alternativeName>
    <alternativeName>
        <fullName evidence="9">Kynurenine 3-hydroxylase</fullName>
    </alternativeName>
</protein>
<dbReference type="EC" id="1.14.13.9" evidence="9"/>
<dbReference type="Gene3D" id="3.50.50.60">
    <property type="entry name" value="FAD/NAD(P)-binding domain"/>
    <property type="match status" value="1"/>
</dbReference>
<dbReference type="PANTHER" id="PTHR46028:SF2">
    <property type="entry name" value="KYNURENINE 3-MONOOXYGENASE"/>
    <property type="match status" value="1"/>
</dbReference>
<comment type="pathway">
    <text evidence="9">Cofactor biosynthesis; NAD(+) biosynthesis; quinolinate from L-kynurenine: step 1/3.</text>
</comment>
<feature type="transmembrane region" description="Helical" evidence="10">
    <location>
        <begin position="453"/>
        <end position="476"/>
    </location>
</feature>
<evidence type="ECO:0000256" key="5">
    <source>
        <dbReference type="ARBA" id="ARBA00022857"/>
    </source>
</evidence>
<feature type="domain" description="FAD-binding" evidence="11">
    <location>
        <begin position="4"/>
        <end position="327"/>
    </location>
</feature>
<keyword evidence="10" id="KW-0812">Transmembrane</keyword>
<evidence type="ECO:0000256" key="8">
    <source>
        <dbReference type="ARBA" id="ARBA00047818"/>
    </source>
</evidence>
<feature type="transmembrane region" description="Helical" evidence="10">
    <location>
        <begin position="6"/>
        <end position="23"/>
    </location>
</feature>
<dbReference type="EMBL" id="DS022312">
    <property type="protein sequence ID" value="OAJ44574.1"/>
    <property type="molecule type" value="Genomic_DNA"/>
</dbReference>
<dbReference type="PRINTS" id="PR00420">
    <property type="entry name" value="RNGMNOXGNASE"/>
</dbReference>
<feature type="transmembrane region" description="Helical" evidence="10">
    <location>
        <begin position="418"/>
        <end position="441"/>
    </location>
</feature>
<keyword evidence="9 10" id="KW-0472">Membrane</keyword>
<dbReference type="Proteomes" id="UP000077115">
    <property type="component" value="Unassembled WGS sequence"/>
</dbReference>
<keyword evidence="4 9" id="KW-0274">FAD</keyword>
<comment type="cofactor">
    <cofactor evidence="1 9">
        <name>FAD</name>
        <dbReference type="ChEBI" id="CHEBI:57692"/>
    </cofactor>
</comment>
<dbReference type="AlphaFoldDB" id="A0A177WY41"/>
<dbReference type="GO" id="GO:0006569">
    <property type="term" value="P:L-tryptophan catabolic process"/>
    <property type="evidence" value="ECO:0007669"/>
    <property type="project" value="UniProtKB-UniRule"/>
</dbReference>
<evidence type="ECO:0000256" key="10">
    <source>
        <dbReference type="SAM" id="Phobius"/>
    </source>
</evidence>
<dbReference type="GO" id="GO:0043420">
    <property type="term" value="P:anthranilate metabolic process"/>
    <property type="evidence" value="ECO:0007669"/>
    <property type="project" value="UniProtKB-UniRule"/>
</dbReference>
<sequence length="491" mass="55368">MTEFSVAIIGGGLVGSLSAVYFAKRGYTVTVYEKQSDIRQSQKVSGRSINLALSARGIAALQSAGVYKSIAETLIPMQGRMLHDSNGTLSSQQYGIHGEFINSVDRRFVNEELLNAAEKYSNVKIYFEHSVVSCDFNNRTMIISDSTGQNITVHANLIVGADGAYSRVRTELLKKTIGFYSQEYIDHGYVELTMPATHSGNYAMDPGHLHIWPRQTFMMIALPNVDRSFTVTLFMPWFKFEEIQTPTQLIEFFEDKFADAVPLIGKGFLVQEYFKNTKGSLVSIKCKPYHYKDRAVIIGDAAHAMVPFYGQGMNCGFEDVLILDNLFSKHLDTLSISIDSHDDRKVPQLEMFTLSSISNMYVMSAPTPSQLASILKEYSTIRNPDAEAICDLALNNYIEMRSSVTTWSYLLRKKFESAMYALFPNLITPLYTMVSFSRIPYSEAMRKWKAQTWWYRTVGRASIWCGVLGVGVYALLRTPHVRKAIVSVLDY</sequence>
<evidence type="ECO:0000256" key="4">
    <source>
        <dbReference type="ARBA" id="ARBA00022827"/>
    </source>
</evidence>
<evidence type="ECO:0000256" key="7">
    <source>
        <dbReference type="ARBA" id="ARBA00023033"/>
    </source>
</evidence>
<comment type="catalytic activity">
    <reaction evidence="8 9">
        <text>L-kynurenine + NADPH + O2 + H(+) = 3-hydroxy-L-kynurenine + NADP(+) + H2O</text>
        <dbReference type="Rhea" id="RHEA:20545"/>
        <dbReference type="ChEBI" id="CHEBI:15377"/>
        <dbReference type="ChEBI" id="CHEBI:15378"/>
        <dbReference type="ChEBI" id="CHEBI:15379"/>
        <dbReference type="ChEBI" id="CHEBI:57783"/>
        <dbReference type="ChEBI" id="CHEBI:57959"/>
        <dbReference type="ChEBI" id="CHEBI:58125"/>
        <dbReference type="ChEBI" id="CHEBI:58349"/>
        <dbReference type="EC" id="1.14.13.9"/>
    </reaction>
</comment>